<feature type="compositionally biased region" description="Basic and acidic residues" evidence="1">
    <location>
        <begin position="310"/>
        <end position="321"/>
    </location>
</feature>
<protein>
    <submittedName>
        <fullName evidence="2">Uncharacterized protein</fullName>
    </submittedName>
</protein>
<evidence type="ECO:0000313" key="2">
    <source>
        <dbReference type="EMBL" id="CCC71462.1"/>
    </source>
</evidence>
<dbReference type="Proteomes" id="UP000001640">
    <property type="component" value="Chromosome 8"/>
</dbReference>
<feature type="compositionally biased region" description="Basic residues" evidence="1">
    <location>
        <begin position="277"/>
        <end position="286"/>
    </location>
</feature>
<dbReference type="InParanoid" id="G0VIY5"/>
<sequence>MYTASVSSHVSSAATPSLAHNSHHVSSAPTPSSAATGHQVSSTPTQTSAAAGHHVSSSANSRDVTFAATPSSTVNNRHVSSSVAPPSVAYANHVYFKKLNRRFKRKVLQLLKDAPKYDLSEICSDYGRFAIFQNPVNFEVSFCHPHTSFESDLCDNIYTELNNVFREKITEAITVDSAFDLRTHCRYYLKYHKGIENDKKVKESKALINCTSNSLHSNFSDNSSSEDQINCTIPTFRKVTVNEIIKKYGEGGLTDKALLKSLQLRESEDLVQEQQGRNHRNHHRHQVQQQEISSNNHRHHHNRRNHANRNNREDLSRHRHEHHCDIEEGLEYTSIDSTENPDPPLTGAILEFYSRVTGCLTN</sequence>
<feature type="region of interest" description="Disordered" evidence="1">
    <location>
        <begin position="1"/>
        <end position="62"/>
    </location>
</feature>
<feature type="compositionally biased region" description="Basic residues" evidence="1">
    <location>
        <begin position="296"/>
        <end position="309"/>
    </location>
</feature>
<name>G0VIY5_NAUCA</name>
<gene>
    <name evidence="2" type="primary">NCAS0H01520</name>
    <name evidence="2" type="ordered locus">NCAS_0H01520</name>
</gene>
<feature type="compositionally biased region" description="Low complexity" evidence="1">
    <location>
        <begin position="26"/>
        <end position="36"/>
    </location>
</feature>
<dbReference type="GeneID" id="96905141"/>
<evidence type="ECO:0000313" key="3">
    <source>
        <dbReference type="Proteomes" id="UP000001640"/>
    </source>
</evidence>
<accession>G0VIY5</accession>
<feature type="region of interest" description="Disordered" evidence="1">
    <location>
        <begin position="269"/>
        <end position="321"/>
    </location>
</feature>
<dbReference type="KEGG" id="ncs:NCAS_0H01520"/>
<dbReference type="AlphaFoldDB" id="G0VIY5"/>
<feature type="compositionally biased region" description="Polar residues" evidence="1">
    <location>
        <begin position="38"/>
        <end position="47"/>
    </location>
</feature>
<feature type="compositionally biased region" description="Low complexity" evidence="1">
    <location>
        <begin position="1"/>
        <end position="14"/>
    </location>
</feature>
<organism evidence="2 3">
    <name type="scientific">Naumovozyma castellii</name>
    <name type="common">Yeast</name>
    <name type="synonym">Saccharomyces castellii</name>
    <dbReference type="NCBI Taxonomy" id="27288"/>
    <lineage>
        <taxon>Eukaryota</taxon>
        <taxon>Fungi</taxon>
        <taxon>Dikarya</taxon>
        <taxon>Ascomycota</taxon>
        <taxon>Saccharomycotina</taxon>
        <taxon>Saccharomycetes</taxon>
        <taxon>Saccharomycetales</taxon>
        <taxon>Saccharomycetaceae</taxon>
        <taxon>Naumovozyma</taxon>
    </lineage>
</organism>
<proteinExistence type="predicted"/>
<evidence type="ECO:0000256" key="1">
    <source>
        <dbReference type="SAM" id="MobiDB-lite"/>
    </source>
</evidence>
<reference evidence="2 3" key="1">
    <citation type="journal article" date="2011" name="Proc. Natl. Acad. Sci. U.S.A.">
        <title>Evolutionary erosion of yeast sex chromosomes by mating-type switching accidents.</title>
        <authorList>
            <person name="Gordon J.L."/>
            <person name="Armisen D."/>
            <person name="Proux-Wera E."/>
            <person name="Oheigeartaigh S.S."/>
            <person name="Byrne K.P."/>
            <person name="Wolfe K.H."/>
        </authorList>
    </citation>
    <scope>NUCLEOTIDE SEQUENCE [LARGE SCALE GENOMIC DNA]</scope>
    <source>
        <strain evidence="3">ATCC 76901 / BCRC 22586 / CBS 4309 / NBRC 1992 / NRRL Y-12630</strain>
    </source>
</reference>
<feature type="compositionally biased region" description="Low complexity" evidence="1">
    <location>
        <begin position="48"/>
        <end position="61"/>
    </location>
</feature>
<dbReference type="HOGENOM" id="CLU_765237_0_0_1"/>
<reference key="2">
    <citation type="submission" date="2011-08" db="EMBL/GenBank/DDBJ databases">
        <title>Genome sequence of Naumovozyma castellii.</title>
        <authorList>
            <person name="Gordon J.L."/>
            <person name="Armisen D."/>
            <person name="Proux-Wera E."/>
            <person name="OhEigeartaigh S.S."/>
            <person name="Byrne K.P."/>
            <person name="Wolfe K.H."/>
        </authorList>
    </citation>
    <scope>NUCLEOTIDE SEQUENCE</scope>
    <source>
        <strain>Type strain:CBS 4309</strain>
    </source>
</reference>
<keyword evidence="3" id="KW-1185">Reference proteome</keyword>
<dbReference type="EMBL" id="HE576759">
    <property type="protein sequence ID" value="CCC71462.1"/>
    <property type="molecule type" value="Genomic_DNA"/>
</dbReference>
<dbReference type="RefSeq" id="XP_003677811.1">
    <property type="nucleotide sequence ID" value="XM_003677763.1"/>
</dbReference>